<reference evidence="2" key="1">
    <citation type="submission" date="2020-02" db="EMBL/GenBank/DDBJ databases">
        <authorList>
            <person name="Meier V. D."/>
        </authorList>
    </citation>
    <scope>NUCLEOTIDE SEQUENCE</scope>
    <source>
        <strain evidence="2">AVDCRST_MAG54</strain>
    </source>
</reference>
<proteinExistence type="predicted"/>
<protein>
    <submittedName>
        <fullName evidence="2">Uncharacterized protein</fullName>
    </submittedName>
</protein>
<dbReference type="EMBL" id="CADCTH010000200">
    <property type="protein sequence ID" value="CAA9240372.1"/>
    <property type="molecule type" value="Genomic_DNA"/>
</dbReference>
<organism evidence="2">
    <name type="scientific">uncultured Actinomycetospora sp</name>
    <dbReference type="NCBI Taxonomy" id="1135996"/>
    <lineage>
        <taxon>Bacteria</taxon>
        <taxon>Bacillati</taxon>
        <taxon>Actinomycetota</taxon>
        <taxon>Actinomycetes</taxon>
        <taxon>Pseudonocardiales</taxon>
        <taxon>Pseudonocardiaceae</taxon>
        <taxon>Actinomycetospora</taxon>
        <taxon>environmental samples</taxon>
    </lineage>
</organism>
<evidence type="ECO:0000256" key="1">
    <source>
        <dbReference type="SAM" id="MobiDB-lite"/>
    </source>
</evidence>
<feature type="compositionally biased region" description="Basic residues" evidence="1">
    <location>
        <begin position="98"/>
        <end position="107"/>
    </location>
</feature>
<evidence type="ECO:0000313" key="2">
    <source>
        <dbReference type="EMBL" id="CAA9240372.1"/>
    </source>
</evidence>
<accession>A0A6J4I4W6</accession>
<gene>
    <name evidence="2" type="ORF">AVDCRST_MAG54-1470</name>
</gene>
<sequence>WRPSVSTSPRGGAPRPTLSARSGASAWCASPRTCRAGRTGNPVAHATDAHGGGPRQWTSAAWRTRPRTGPARTRTRPTPTSRRARTSPTAASPATRVRSTRPGRRPRTSCTAGRSSRASRPRRPRRRARSPRPSS</sequence>
<feature type="compositionally biased region" description="Basic residues" evidence="1">
    <location>
        <begin position="117"/>
        <end position="135"/>
    </location>
</feature>
<dbReference type="AlphaFoldDB" id="A0A6J4I4W6"/>
<feature type="compositionally biased region" description="Low complexity" evidence="1">
    <location>
        <begin position="60"/>
        <end position="97"/>
    </location>
</feature>
<feature type="non-terminal residue" evidence="2">
    <location>
        <position position="1"/>
    </location>
</feature>
<feature type="non-terminal residue" evidence="2">
    <location>
        <position position="135"/>
    </location>
</feature>
<feature type="region of interest" description="Disordered" evidence="1">
    <location>
        <begin position="1"/>
        <end position="135"/>
    </location>
</feature>
<name>A0A6J4I4W6_9PSEU</name>